<evidence type="ECO:0000256" key="1">
    <source>
        <dbReference type="SAM" id="MobiDB-lite"/>
    </source>
</evidence>
<dbReference type="EMBL" id="KF118455">
    <property type="protein sequence ID" value="AIA85717.1"/>
    <property type="molecule type" value="Genomic_DNA"/>
</dbReference>
<dbReference type="Gene3D" id="2.60.420.10">
    <property type="entry name" value="Maltose phosphorylase, domain 3"/>
    <property type="match status" value="1"/>
</dbReference>
<name>A0A060BSN9_9BACT</name>
<evidence type="ECO:0000259" key="2">
    <source>
        <dbReference type="Pfam" id="PF17390"/>
    </source>
</evidence>
<organism evidence="3">
    <name type="scientific">uncultured Thermomicrobia bacterium</name>
    <dbReference type="NCBI Taxonomy" id="384764"/>
    <lineage>
        <taxon>Bacteria</taxon>
        <taxon>Pseudomonadati</taxon>
        <taxon>Thermomicrobiota</taxon>
        <taxon>Thermomicrobia</taxon>
        <taxon>environmental samples</taxon>
    </lineage>
</organism>
<evidence type="ECO:0000313" key="3">
    <source>
        <dbReference type="EMBL" id="AIA85717.1"/>
    </source>
</evidence>
<dbReference type="AlphaFoldDB" id="A0A060BSN9"/>
<feature type="compositionally biased region" description="Polar residues" evidence="1">
    <location>
        <begin position="104"/>
        <end position="117"/>
    </location>
</feature>
<reference evidence="3" key="1">
    <citation type="journal article" date="2013" name="Environ. Microbiol.">
        <title>Seasonally variable intestinal metagenomes of the red palm weevil (Rhynchophorus ferrugineus).</title>
        <authorList>
            <person name="Jia S."/>
            <person name="Zhang X."/>
            <person name="Zhang G."/>
            <person name="Yin A."/>
            <person name="Zhang S."/>
            <person name="Li F."/>
            <person name="Wang L."/>
            <person name="Zhao D."/>
            <person name="Yun Q."/>
            <person name="Tala"/>
            <person name="Wang J."/>
            <person name="Sun G."/>
            <person name="Baabdullah M."/>
            <person name="Yu X."/>
            <person name="Hu S."/>
            <person name="Al-Mssallem I.S."/>
            <person name="Yu J."/>
        </authorList>
    </citation>
    <scope>NUCLEOTIDE SEQUENCE</scope>
</reference>
<dbReference type="Pfam" id="PF17390">
    <property type="entry name" value="Bac_rhamnosid_C"/>
    <property type="match status" value="1"/>
</dbReference>
<dbReference type="InterPro" id="IPR035398">
    <property type="entry name" value="Bac_rhamnosid_C"/>
</dbReference>
<feature type="non-terminal residue" evidence="3">
    <location>
        <position position="125"/>
    </location>
</feature>
<protein>
    <submittedName>
        <fullName evidence="3">CAZy families GH78 protein</fullName>
    </submittedName>
</protein>
<feature type="region of interest" description="Disordered" evidence="1">
    <location>
        <begin position="99"/>
        <end position="125"/>
    </location>
</feature>
<sequence length="125" mass="13496">MGHTRHDTPYGTAAVHWRRIEEGIVITAQVPANASASVRLPDGQEFDVAAGSYEWVVADVADPLPSDLTTASPLAQIMDDRVAYQRVIAAFRELDPDGARGFQRRTSVGSQPASVQPVQPCLLGR</sequence>
<accession>A0A060BSN9</accession>
<proteinExistence type="predicted"/>
<feature type="domain" description="Alpha-L-rhamnosidase C-terminal" evidence="2">
    <location>
        <begin position="4"/>
        <end position="45"/>
    </location>
</feature>